<gene>
    <name evidence="2" type="ORF">AVEN_61222_1</name>
</gene>
<feature type="region of interest" description="Disordered" evidence="1">
    <location>
        <begin position="58"/>
        <end position="83"/>
    </location>
</feature>
<dbReference type="AlphaFoldDB" id="A0A4Y2JWX5"/>
<dbReference type="EMBL" id="BGPR01003952">
    <property type="protein sequence ID" value="GBM94265.1"/>
    <property type="molecule type" value="Genomic_DNA"/>
</dbReference>
<dbReference type="OrthoDB" id="8117402at2759"/>
<reference evidence="2 3" key="1">
    <citation type="journal article" date="2019" name="Sci. Rep.">
        <title>Orb-weaving spider Araneus ventricosus genome elucidates the spidroin gene catalogue.</title>
        <authorList>
            <person name="Kono N."/>
            <person name="Nakamura H."/>
            <person name="Ohtoshi R."/>
            <person name="Moran D.A.P."/>
            <person name="Shinohara A."/>
            <person name="Yoshida Y."/>
            <person name="Fujiwara M."/>
            <person name="Mori M."/>
            <person name="Tomita M."/>
            <person name="Arakawa K."/>
        </authorList>
    </citation>
    <scope>NUCLEOTIDE SEQUENCE [LARGE SCALE GENOMIC DNA]</scope>
</reference>
<evidence type="ECO:0000256" key="1">
    <source>
        <dbReference type="SAM" id="MobiDB-lite"/>
    </source>
</evidence>
<feature type="compositionally biased region" description="Basic and acidic residues" evidence="1">
    <location>
        <begin position="63"/>
        <end position="73"/>
    </location>
</feature>
<evidence type="ECO:0000313" key="2">
    <source>
        <dbReference type="EMBL" id="GBM94265.1"/>
    </source>
</evidence>
<evidence type="ECO:0000313" key="3">
    <source>
        <dbReference type="Proteomes" id="UP000499080"/>
    </source>
</evidence>
<dbReference type="Proteomes" id="UP000499080">
    <property type="component" value="Unassembled WGS sequence"/>
</dbReference>
<organism evidence="2 3">
    <name type="scientific">Araneus ventricosus</name>
    <name type="common">Orbweaver spider</name>
    <name type="synonym">Epeira ventricosa</name>
    <dbReference type="NCBI Taxonomy" id="182803"/>
    <lineage>
        <taxon>Eukaryota</taxon>
        <taxon>Metazoa</taxon>
        <taxon>Ecdysozoa</taxon>
        <taxon>Arthropoda</taxon>
        <taxon>Chelicerata</taxon>
        <taxon>Arachnida</taxon>
        <taxon>Araneae</taxon>
        <taxon>Araneomorphae</taxon>
        <taxon>Entelegynae</taxon>
        <taxon>Araneoidea</taxon>
        <taxon>Araneidae</taxon>
        <taxon>Araneus</taxon>
    </lineage>
</organism>
<accession>A0A4Y2JWX5</accession>
<evidence type="ECO:0008006" key="4">
    <source>
        <dbReference type="Google" id="ProtNLM"/>
    </source>
</evidence>
<protein>
    <recommendedName>
        <fullName evidence="4">DUF4817 domain-containing protein</fullName>
    </recommendedName>
</protein>
<proteinExistence type="predicted"/>
<comment type="caution">
    <text evidence="2">The sequence shown here is derived from an EMBL/GenBank/DDBJ whole genome shotgun (WGS) entry which is preliminary data.</text>
</comment>
<keyword evidence="3" id="KW-1185">Reference proteome</keyword>
<sequence>MKRDKTDEGRRIDIILFAGMGTTRHPASTFNALHRTQITHDSIEKLIMKFKWTSSVAGTSRSGRTEAAKDEGKSTQLLGAMSKSTTKETWHSLRKWESVKTVSCTFCELTSDTHTS</sequence>
<name>A0A4Y2JWX5_ARAVE</name>